<dbReference type="Proteomes" id="UP000828390">
    <property type="component" value="Unassembled WGS sequence"/>
</dbReference>
<evidence type="ECO:0000313" key="1">
    <source>
        <dbReference type="EMBL" id="KAH3830933.1"/>
    </source>
</evidence>
<name>A0A9D4H9A8_DREPO</name>
<evidence type="ECO:0000313" key="2">
    <source>
        <dbReference type="Proteomes" id="UP000828390"/>
    </source>
</evidence>
<keyword evidence="2" id="KW-1185">Reference proteome</keyword>
<comment type="caution">
    <text evidence="1">The sequence shown here is derived from an EMBL/GenBank/DDBJ whole genome shotgun (WGS) entry which is preliminary data.</text>
</comment>
<proteinExistence type="predicted"/>
<dbReference type="AlphaFoldDB" id="A0A9D4H9A8"/>
<reference evidence="1" key="2">
    <citation type="submission" date="2020-11" db="EMBL/GenBank/DDBJ databases">
        <authorList>
            <person name="McCartney M.A."/>
            <person name="Auch B."/>
            <person name="Kono T."/>
            <person name="Mallez S."/>
            <person name="Becker A."/>
            <person name="Gohl D.M."/>
            <person name="Silverstein K.A.T."/>
            <person name="Koren S."/>
            <person name="Bechman K.B."/>
            <person name="Herman A."/>
            <person name="Abrahante J.E."/>
            <person name="Garbe J."/>
        </authorList>
    </citation>
    <scope>NUCLEOTIDE SEQUENCE</scope>
    <source>
        <strain evidence="1">Duluth1</strain>
        <tissue evidence="1">Whole animal</tissue>
    </source>
</reference>
<protein>
    <submittedName>
        <fullName evidence="1">Uncharacterized protein</fullName>
    </submittedName>
</protein>
<sequence length="83" mass="9357">MIVLAWQELCWQHMLKYPFWMMWLILEYQEKTHFLCVSGLGTSSILAGAVMASLLQTAGKSCDPQGLIHLVGLFNWGGEEAVK</sequence>
<accession>A0A9D4H9A8</accession>
<gene>
    <name evidence="1" type="ORF">DPMN_104190</name>
</gene>
<reference evidence="1" key="1">
    <citation type="journal article" date="2019" name="bioRxiv">
        <title>The Genome of the Zebra Mussel, Dreissena polymorpha: A Resource for Invasive Species Research.</title>
        <authorList>
            <person name="McCartney M.A."/>
            <person name="Auch B."/>
            <person name="Kono T."/>
            <person name="Mallez S."/>
            <person name="Zhang Y."/>
            <person name="Obille A."/>
            <person name="Becker A."/>
            <person name="Abrahante J.E."/>
            <person name="Garbe J."/>
            <person name="Badalamenti J.P."/>
            <person name="Herman A."/>
            <person name="Mangelson H."/>
            <person name="Liachko I."/>
            <person name="Sullivan S."/>
            <person name="Sone E.D."/>
            <person name="Koren S."/>
            <person name="Silverstein K.A.T."/>
            <person name="Beckman K.B."/>
            <person name="Gohl D.M."/>
        </authorList>
    </citation>
    <scope>NUCLEOTIDE SEQUENCE</scope>
    <source>
        <strain evidence="1">Duluth1</strain>
        <tissue evidence="1">Whole animal</tissue>
    </source>
</reference>
<organism evidence="1 2">
    <name type="scientific">Dreissena polymorpha</name>
    <name type="common">Zebra mussel</name>
    <name type="synonym">Mytilus polymorpha</name>
    <dbReference type="NCBI Taxonomy" id="45954"/>
    <lineage>
        <taxon>Eukaryota</taxon>
        <taxon>Metazoa</taxon>
        <taxon>Spiralia</taxon>
        <taxon>Lophotrochozoa</taxon>
        <taxon>Mollusca</taxon>
        <taxon>Bivalvia</taxon>
        <taxon>Autobranchia</taxon>
        <taxon>Heteroconchia</taxon>
        <taxon>Euheterodonta</taxon>
        <taxon>Imparidentia</taxon>
        <taxon>Neoheterodontei</taxon>
        <taxon>Myida</taxon>
        <taxon>Dreissenoidea</taxon>
        <taxon>Dreissenidae</taxon>
        <taxon>Dreissena</taxon>
    </lineage>
</organism>
<dbReference type="EMBL" id="JAIWYP010000004">
    <property type="protein sequence ID" value="KAH3830933.1"/>
    <property type="molecule type" value="Genomic_DNA"/>
</dbReference>